<protein>
    <recommendedName>
        <fullName evidence="4">G protein-coupled receptor</fullName>
    </recommendedName>
</protein>
<accession>A0AAN4ZK00</accession>
<feature type="transmembrane region" description="Helical" evidence="1">
    <location>
        <begin position="40"/>
        <end position="60"/>
    </location>
</feature>
<keyword evidence="1" id="KW-1133">Transmembrane helix</keyword>
<proteinExistence type="predicted"/>
<evidence type="ECO:0000256" key="1">
    <source>
        <dbReference type="SAM" id="Phobius"/>
    </source>
</evidence>
<dbReference type="Proteomes" id="UP001328107">
    <property type="component" value="Unassembled WGS sequence"/>
</dbReference>
<organism evidence="2 3">
    <name type="scientific">Pristionchus mayeri</name>
    <dbReference type="NCBI Taxonomy" id="1317129"/>
    <lineage>
        <taxon>Eukaryota</taxon>
        <taxon>Metazoa</taxon>
        <taxon>Ecdysozoa</taxon>
        <taxon>Nematoda</taxon>
        <taxon>Chromadorea</taxon>
        <taxon>Rhabditida</taxon>
        <taxon>Rhabditina</taxon>
        <taxon>Diplogasteromorpha</taxon>
        <taxon>Diplogasteroidea</taxon>
        <taxon>Neodiplogasteridae</taxon>
        <taxon>Pristionchus</taxon>
    </lineage>
</organism>
<evidence type="ECO:0000313" key="2">
    <source>
        <dbReference type="EMBL" id="GMR39025.1"/>
    </source>
</evidence>
<name>A0AAN4ZK00_9BILA</name>
<keyword evidence="1" id="KW-0472">Membrane</keyword>
<feature type="transmembrane region" description="Helical" evidence="1">
    <location>
        <begin position="6"/>
        <end position="28"/>
    </location>
</feature>
<dbReference type="AlphaFoldDB" id="A0AAN4ZK00"/>
<gene>
    <name evidence="2" type="ORF">PMAYCL1PPCAC_09220</name>
</gene>
<evidence type="ECO:0000313" key="3">
    <source>
        <dbReference type="Proteomes" id="UP001328107"/>
    </source>
</evidence>
<feature type="non-terminal residue" evidence="2">
    <location>
        <position position="1"/>
    </location>
</feature>
<feature type="non-terminal residue" evidence="2">
    <location>
        <position position="79"/>
    </location>
</feature>
<comment type="caution">
    <text evidence="2">The sequence shown here is derived from an EMBL/GenBank/DDBJ whole genome shotgun (WGS) entry which is preliminary data.</text>
</comment>
<sequence>GMMHVLAGYLSLIYMALFLYRHQLIVPIGSCFKFSKASKISFFAILTIPFGSIGFSYYSININIYTISNSSAHLNVNNF</sequence>
<reference evidence="3" key="1">
    <citation type="submission" date="2022-10" db="EMBL/GenBank/DDBJ databases">
        <title>Genome assembly of Pristionchus species.</title>
        <authorList>
            <person name="Yoshida K."/>
            <person name="Sommer R.J."/>
        </authorList>
    </citation>
    <scope>NUCLEOTIDE SEQUENCE [LARGE SCALE GENOMIC DNA]</scope>
    <source>
        <strain evidence="3">RS5460</strain>
    </source>
</reference>
<keyword evidence="3" id="KW-1185">Reference proteome</keyword>
<evidence type="ECO:0008006" key="4">
    <source>
        <dbReference type="Google" id="ProtNLM"/>
    </source>
</evidence>
<dbReference type="EMBL" id="BTRK01000002">
    <property type="protein sequence ID" value="GMR39025.1"/>
    <property type="molecule type" value="Genomic_DNA"/>
</dbReference>
<keyword evidence="1" id="KW-0812">Transmembrane</keyword>